<dbReference type="EMBL" id="MU864940">
    <property type="protein sequence ID" value="KAK4465371.1"/>
    <property type="molecule type" value="Genomic_DNA"/>
</dbReference>
<dbReference type="Proteomes" id="UP001321749">
    <property type="component" value="Unassembled WGS sequence"/>
</dbReference>
<evidence type="ECO:0000313" key="1">
    <source>
        <dbReference type="EMBL" id="KAK4465371.1"/>
    </source>
</evidence>
<accession>A0AAV9HXE0</accession>
<dbReference type="AlphaFoldDB" id="A0AAV9HXE0"/>
<dbReference type="InterPro" id="IPR027417">
    <property type="entry name" value="P-loop_NTPase"/>
</dbReference>
<evidence type="ECO:0008006" key="3">
    <source>
        <dbReference type="Google" id="ProtNLM"/>
    </source>
</evidence>
<dbReference type="Gene3D" id="3.40.50.300">
    <property type="entry name" value="P-loop containing nucleotide triphosphate hydrolases"/>
    <property type="match status" value="1"/>
</dbReference>
<organism evidence="1 2">
    <name type="scientific">Cladorrhinum samala</name>
    <dbReference type="NCBI Taxonomy" id="585594"/>
    <lineage>
        <taxon>Eukaryota</taxon>
        <taxon>Fungi</taxon>
        <taxon>Dikarya</taxon>
        <taxon>Ascomycota</taxon>
        <taxon>Pezizomycotina</taxon>
        <taxon>Sordariomycetes</taxon>
        <taxon>Sordariomycetidae</taxon>
        <taxon>Sordariales</taxon>
        <taxon>Podosporaceae</taxon>
        <taxon>Cladorrhinum</taxon>
    </lineage>
</organism>
<comment type="caution">
    <text evidence="1">The sequence shown here is derived from an EMBL/GenBank/DDBJ whole genome shotgun (WGS) entry which is preliminary data.</text>
</comment>
<gene>
    <name evidence="1" type="ORF">QBC42DRAFT_261652</name>
</gene>
<reference evidence="1" key="1">
    <citation type="journal article" date="2023" name="Mol. Phylogenet. Evol.">
        <title>Genome-scale phylogeny and comparative genomics of the fungal order Sordariales.</title>
        <authorList>
            <person name="Hensen N."/>
            <person name="Bonometti L."/>
            <person name="Westerberg I."/>
            <person name="Brannstrom I.O."/>
            <person name="Guillou S."/>
            <person name="Cros-Aarteil S."/>
            <person name="Calhoun S."/>
            <person name="Haridas S."/>
            <person name="Kuo A."/>
            <person name="Mondo S."/>
            <person name="Pangilinan J."/>
            <person name="Riley R."/>
            <person name="LaButti K."/>
            <person name="Andreopoulos B."/>
            <person name="Lipzen A."/>
            <person name="Chen C."/>
            <person name="Yan M."/>
            <person name="Daum C."/>
            <person name="Ng V."/>
            <person name="Clum A."/>
            <person name="Steindorff A."/>
            <person name="Ohm R.A."/>
            <person name="Martin F."/>
            <person name="Silar P."/>
            <person name="Natvig D.O."/>
            <person name="Lalanne C."/>
            <person name="Gautier V."/>
            <person name="Ament-Velasquez S.L."/>
            <person name="Kruys A."/>
            <person name="Hutchinson M.I."/>
            <person name="Powell A.J."/>
            <person name="Barry K."/>
            <person name="Miller A.N."/>
            <person name="Grigoriev I.V."/>
            <person name="Debuchy R."/>
            <person name="Gladieux P."/>
            <person name="Hiltunen Thoren M."/>
            <person name="Johannesson H."/>
        </authorList>
    </citation>
    <scope>NUCLEOTIDE SEQUENCE</scope>
    <source>
        <strain evidence="1">PSN324</strain>
    </source>
</reference>
<reference evidence="1" key="2">
    <citation type="submission" date="2023-06" db="EMBL/GenBank/DDBJ databases">
        <authorList>
            <consortium name="Lawrence Berkeley National Laboratory"/>
            <person name="Mondo S.J."/>
            <person name="Hensen N."/>
            <person name="Bonometti L."/>
            <person name="Westerberg I."/>
            <person name="Brannstrom I.O."/>
            <person name="Guillou S."/>
            <person name="Cros-Aarteil S."/>
            <person name="Calhoun S."/>
            <person name="Haridas S."/>
            <person name="Kuo A."/>
            <person name="Pangilinan J."/>
            <person name="Riley R."/>
            <person name="Labutti K."/>
            <person name="Andreopoulos B."/>
            <person name="Lipzen A."/>
            <person name="Chen C."/>
            <person name="Yanf M."/>
            <person name="Daum C."/>
            <person name="Ng V."/>
            <person name="Clum A."/>
            <person name="Steindorff A."/>
            <person name="Ohm R."/>
            <person name="Martin F."/>
            <person name="Silar P."/>
            <person name="Natvig D."/>
            <person name="Lalanne C."/>
            <person name="Gautier V."/>
            <person name="Ament-Velasquez S.L."/>
            <person name="Kruys A."/>
            <person name="Hutchinson M.I."/>
            <person name="Powell A.J."/>
            <person name="Barry K."/>
            <person name="Miller A.N."/>
            <person name="Grigoriev I.V."/>
            <person name="Debuchy R."/>
            <person name="Gladieux P."/>
            <person name="Thoren M.H."/>
            <person name="Johannesson H."/>
        </authorList>
    </citation>
    <scope>NUCLEOTIDE SEQUENCE</scope>
    <source>
        <strain evidence="1">PSN324</strain>
    </source>
</reference>
<dbReference type="SUPFAM" id="SSF52540">
    <property type="entry name" value="P-loop containing nucleoside triphosphate hydrolases"/>
    <property type="match status" value="1"/>
</dbReference>
<name>A0AAV9HXE0_9PEZI</name>
<keyword evidence="2" id="KW-1185">Reference proteome</keyword>
<evidence type="ECO:0000313" key="2">
    <source>
        <dbReference type="Proteomes" id="UP001321749"/>
    </source>
</evidence>
<proteinExistence type="predicted"/>
<sequence length="316" mass="34448">MKIRLPKEAPLILVIGGINSGKSGFVNYLHPDGEGARSATGTQPRIIPLQMGQELVYVVDTPELDIATRSENDIFEEMTRFLGIQHETGCKLRGVIFVHPITQPTAQGSEPTCLRMFQELCGVEASGSLTVLTTRWDEVDIYVGSQRHQELLSALQGAMTGCRTRARKFHPPSASLAQSLVGRVFNNEDVVLEIQKDVMSDDKALSETAAGRFVIGKLNERLCRINEDMATLTKGPGRLAGSDNSDIEGGVLAIIADLQANVASRRRLGIAIRDQVQRVVREKTRRKLGPSKSSIQRFSDAVGWSIAAATQKPTGT</sequence>
<protein>
    <recommendedName>
        <fullName evidence="3">G domain-containing protein</fullName>
    </recommendedName>
</protein>